<dbReference type="Proteomes" id="UP000244889">
    <property type="component" value="Unassembled WGS sequence"/>
</dbReference>
<evidence type="ECO:0000313" key="1">
    <source>
        <dbReference type="EMBL" id="SPM46073.1"/>
    </source>
</evidence>
<accession>A0A2R8F4C0</accession>
<dbReference type="AlphaFoldDB" id="A0A2R8F4C0"/>
<evidence type="ECO:0000313" key="2">
    <source>
        <dbReference type="Proteomes" id="UP000244889"/>
    </source>
</evidence>
<reference evidence="2" key="1">
    <citation type="submission" date="2018-03" db="EMBL/GenBank/DDBJ databases">
        <authorList>
            <person name="Batty M. E."/>
            <person name="Batty M E."/>
        </authorList>
    </citation>
    <scope>NUCLEOTIDE SEQUENCE [LARGE SCALE GENOMIC DNA]</scope>
</reference>
<name>A0A2R8F4C0_ORITS</name>
<gene>
    <name evidence="1" type="ORF">FPW1038_00457</name>
</gene>
<protein>
    <submittedName>
        <fullName evidence="1">Uncharacterized protein</fullName>
    </submittedName>
</protein>
<proteinExistence type="predicted"/>
<sequence length="35" mass="4262">MKFDQSKELKDEEFRRLTGVKEWNIFKDCGYFEGS</sequence>
<organism evidence="1 2">
    <name type="scientific">Orientia tsutsugamushi</name>
    <name type="common">Rickettsia tsutsugamushi</name>
    <dbReference type="NCBI Taxonomy" id="784"/>
    <lineage>
        <taxon>Bacteria</taxon>
        <taxon>Pseudomonadati</taxon>
        <taxon>Pseudomonadota</taxon>
        <taxon>Alphaproteobacteria</taxon>
        <taxon>Rickettsiales</taxon>
        <taxon>Rickettsiaceae</taxon>
        <taxon>Rickettsieae</taxon>
        <taxon>Orientia</taxon>
    </lineage>
</organism>
<dbReference type="EMBL" id="OOHR01000020">
    <property type="protein sequence ID" value="SPM46073.1"/>
    <property type="molecule type" value="Genomic_DNA"/>
</dbReference>